<accession>A0A427B3P3</accession>
<reference evidence="1 2" key="1">
    <citation type="journal article" date="2014" name="Agronomy (Basel)">
        <title>A Draft Genome Sequence for Ensete ventricosum, the Drought-Tolerant Tree Against Hunger.</title>
        <authorList>
            <person name="Harrison J."/>
            <person name="Moore K.A."/>
            <person name="Paszkiewicz K."/>
            <person name="Jones T."/>
            <person name="Grant M."/>
            <person name="Ambacheew D."/>
            <person name="Muzemil S."/>
            <person name="Studholme D.J."/>
        </authorList>
    </citation>
    <scope>NUCLEOTIDE SEQUENCE [LARGE SCALE GENOMIC DNA]</scope>
</reference>
<gene>
    <name evidence="1" type="ORF">B296_00013448</name>
</gene>
<dbReference type="Proteomes" id="UP000287651">
    <property type="component" value="Unassembled WGS sequence"/>
</dbReference>
<organism evidence="1 2">
    <name type="scientific">Ensete ventricosum</name>
    <name type="common">Abyssinian banana</name>
    <name type="synonym">Musa ensete</name>
    <dbReference type="NCBI Taxonomy" id="4639"/>
    <lineage>
        <taxon>Eukaryota</taxon>
        <taxon>Viridiplantae</taxon>
        <taxon>Streptophyta</taxon>
        <taxon>Embryophyta</taxon>
        <taxon>Tracheophyta</taxon>
        <taxon>Spermatophyta</taxon>
        <taxon>Magnoliopsida</taxon>
        <taxon>Liliopsida</taxon>
        <taxon>Zingiberales</taxon>
        <taxon>Musaceae</taxon>
        <taxon>Ensete</taxon>
    </lineage>
</organism>
<evidence type="ECO:0000313" key="1">
    <source>
        <dbReference type="EMBL" id="RRT83093.1"/>
    </source>
</evidence>
<proteinExistence type="predicted"/>
<sequence>MLRPRSDLVCPRRLPLFAGSIHFTLASIFLKSSPIARPMLTSQSRSAYGRGVVGRWGQGNRPGPARAWNGIPRFEFEARGARTSLSGRPLSLLSPLSSLPPSLAWVRVSVLFQFGRRRLREENIEPSKAGRDPCEDRVL</sequence>
<protein>
    <submittedName>
        <fullName evidence="1">Uncharacterized protein</fullName>
    </submittedName>
</protein>
<comment type="caution">
    <text evidence="1">The sequence shown here is derived from an EMBL/GenBank/DDBJ whole genome shotgun (WGS) entry which is preliminary data.</text>
</comment>
<evidence type="ECO:0000313" key="2">
    <source>
        <dbReference type="Proteomes" id="UP000287651"/>
    </source>
</evidence>
<dbReference type="EMBL" id="AMZH03000562">
    <property type="protein sequence ID" value="RRT83093.1"/>
    <property type="molecule type" value="Genomic_DNA"/>
</dbReference>
<dbReference type="AlphaFoldDB" id="A0A427B3P3"/>
<name>A0A427B3P3_ENSVE</name>